<dbReference type="InterPro" id="IPR001932">
    <property type="entry name" value="PPM-type_phosphatase-like_dom"/>
</dbReference>
<comment type="subcellular location">
    <subcellularLocation>
        <location evidence="8">Cell membrane</location>
        <topology evidence="8">Multi-pass membrane protein</topology>
    </subcellularLocation>
    <subcellularLocation>
        <location evidence="1">Membrane</location>
        <topology evidence="1">Multi-pass membrane protein</topology>
    </subcellularLocation>
</comment>
<evidence type="ECO:0000259" key="10">
    <source>
        <dbReference type="Pfam" id="PF07228"/>
    </source>
</evidence>
<dbReference type="InterPro" id="IPR024041">
    <property type="entry name" value="NH4_transpt_AmtB-like_dom"/>
</dbReference>
<comment type="caution">
    <text evidence="11">The sequence shown here is derived from an EMBL/GenBank/DDBJ whole genome shotgun (WGS) entry which is preliminary data.</text>
</comment>
<reference evidence="11 12" key="1">
    <citation type="submission" date="2022-10" db="EMBL/GenBank/DDBJ databases">
        <title>Comparative genomics and taxonomic characterization of three novel marine species of genus Reichenbachiella exhibiting antioxidant and polysaccharide degradation activities.</title>
        <authorList>
            <person name="Muhammad N."/>
            <person name="Lee Y.-J."/>
            <person name="Ko J."/>
            <person name="Kim S.-G."/>
        </authorList>
    </citation>
    <scope>NUCLEOTIDE SEQUENCE [LARGE SCALE GENOMIC DNA]</scope>
    <source>
        <strain evidence="11 12">ABR2-5</strain>
    </source>
</reference>
<evidence type="ECO:0000256" key="1">
    <source>
        <dbReference type="ARBA" id="ARBA00004141"/>
    </source>
</evidence>
<feature type="transmembrane region" description="Helical" evidence="8">
    <location>
        <begin position="315"/>
        <end position="331"/>
    </location>
</feature>
<keyword evidence="12" id="KW-1185">Reference proteome</keyword>
<dbReference type="Gene3D" id="1.10.3430.10">
    <property type="entry name" value="Ammonium transporter AmtB like domains"/>
    <property type="match status" value="1"/>
</dbReference>
<dbReference type="InterPro" id="IPR018047">
    <property type="entry name" value="Ammonium_transpt_CS"/>
</dbReference>
<dbReference type="NCBIfam" id="TIGR00836">
    <property type="entry name" value="amt"/>
    <property type="match status" value="1"/>
</dbReference>
<evidence type="ECO:0000313" key="11">
    <source>
        <dbReference type="EMBL" id="MCV9388179.1"/>
    </source>
</evidence>
<feature type="transmembrane region" description="Helical" evidence="8">
    <location>
        <begin position="184"/>
        <end position="205"/>
    </location>
</feature>
<dbReference type="PANTHER" id="PTHR11730:SF89">
    <property type="entry name" value="AMMONIUM TRANSPORTER SLL0108-RELATED"/>
    <property type="match status" value="1"/>
</dbReference>
<keyword evidence="4 8" id="KW-0812">Transmembrane</keyword>
<evidence type="ECO:0000256" key="7">
    <source>
        <dbReference type="ARBA" id="ARBA00023177"/>
    </source>
</evidence>
<dbReference type="RefSeq" id="WP_264139012.1">
    <property type="nucleotide sequence ID" value="NZ_JAOYOD010000001.1"/>
</dbReference>
<dbReference type="Proteomes" id="UP001300692">
    <property type="component" value="Unassembled WGS sequence"/>
</dbReference>
<feature type="transmembrane region" description="Helical" evidence="8">
    <location>
        <begin position="34"/>
        <end position="53"/>
    </location>
</feature>
<dbReference type="Pfam" id="PF00909">
    <property type="entry name" value="Ammonium_transp"/>
    <property type="match status" value="1"/>
</dbReference>
<keyword evidence="5 8" id="KW-1133">Transmembrane helix</keyword>
<keyword evidence="3 8" id="KW-0813">Transport</keyword>
<dbReference type="InterPro" id="IPR029020">
    <property type="entry name" value="Ammonium/urea_transptr"/>
</dbReference>
<dbReference type="Gene3D" id="3.60.40.10">
    <property type="entry name" value="PPM-type phosphatase domain"/>
    <property type="match status" value="1"/>
</dbReference>
<dbReference type="SUPFAM" id="SSF111352">
    <property type="entry name" value="Ammonium transporter"/>
    <property type="match status" value="1"/>
</dbReference>
<evidence type="ECO:0000256" key="2">
    <source>
        <dbReference type="ARBA" id="ARBA00005887"/>
    </source>
</evidence>
<dbReference type="Pfam" id="PF07228">
    <property type="entry name" value="SpoIIE"/>
    <property type="match status" value="1"/>
</dbReference>
<feature type="transmembrane region" description="Helical" evidence="8">
    <location>
        <begin position="343"/>
        <end position="363"/>
    </location>
</feature>
<dbReference type="InterPro" id="IPR001905">
    <property type="entry name" value="Ammonium_transpt"/>
</dbReference>
<evidence type="ECO:0000313" key="12">
    <source>
        <dbReference type="Proteomes" id="UP001300692"/>
    </source>
</evidence>
<gene>
    <name evidence="11" type="primary">amt</name>
    <name evidence="11" type="ORF">N7U62_15970</name>
</gene>
<feature type="domain" description="PPM-type phosphatase" evidence="10">
    <location>
        <begin position="571"/>
        <end position="765"/>
    </location>
</feature>
<feature type="transmembrane region" description="Helical" evidence="8">
    <location>
        <begin position="255"/>
        <end position="278"/>
    </location>
</feature>
<feature type="transmembrane region" description="Helical" evidence="8">
    <location>
        <begin position="375"/>
        <end position="397"/>
    </location>
</feature>
<name>A0ABT3CXA6_9BACT</name>
<comment type="similarity">
    <text evidence="2 8">Belongs to the ammonia transporter channel (TC 1.A.11.2) family.</text>
</comment>
<feature type="transmembrane region" description="Helical" evidence="8">
    <location>
        <begin position="226"/>
        <end position="243"/>
    </location>
</feature>
<evidence type="ECO:0000256" key="3">
    <source>
        <dbReference type="ARBA" id="ARBA00022448"/>
    </source>
</evidence>
<keyword evidence="7 8" id="KW-0924">Ammonia transport</keyword>
<keyword evidence="6 8" id="KW-0472">Membrane</keyword>
<evidence type="ECO:0000256" key="4">
    <source>
        <dbReference type="ARBA" id="ARBA00022692"/>
    </source>
</evidence>
<accession>A0ABT3CXA6</accession>
<evidence type="ECO:0000256" key="5">
    <source>
        <dbReference type="ARBA" id="ARBA00022989"/>
    </source>
</evidence>
<feature type="transmembrane region" description="Helical" evidence="8">
    <location>
        <begin position="141"/>
        <end position="164"/>
    </location>
</feature>
<feature type="transmembrane region" description="Helical" evidence="8">
    <location>
        <begin position="113"/>
        <end position="134"/>
    </location>
</feature>
<protein>
    <recommendedName>
        <fullName evidence="8">Ammonium transporter</fullName>
    </recommendedName>
</protein>
<feature type="domain" description="Ammonium transporter AmtB-like" evidence="9">
    <location>
        <begin position="34"/>
        <end position="420"/>
    </location>
</feature>
<sequence>MNQIITNLGNIIAAPPDPTLTQTAQIMELNLDDLWVLVAAALVFFMQAGFKVLETGLVKKEHRSGIGAKNLLDWVAGSIAFFLVGFAFMFGHSADGFIGLDYFFGDKLDSGKILIFFLFQLAFAGTALTIVSGAMSGRTGVVAYFIVSLITATIIYPVFGHWAWGNLWISDNEPWLAAMGFMDFAGSTVVHSTGAWVAVMGIYMVGPRLGRYDAYGRLQPTKASDYAYSILGVMILWLGWWGFNGGSTLEFNEDVVKIILNTNLSGAAACFAAFFHAYFFQNKTDVIEKIAGGSLTGLVAITACCNVVTPISSLLIGLLSGVIHNIFYVIISEKWKLDDPVGAIAVHGIGGIFGTLCVALFGQEELLVHSRWMQLGIQFMGIATCFIFTTGISYVMFTIIKKTIGLRVSPTEEKNGAFVGNYSQEIGIDERDDQKVAQVSIRISDKGYNIYNITEYLSLSQERRKKLIAEDRIKYMDEVGSVIPPLVAVRQLGLMLDTMKDKATAERDELRNKQSEFEGSLQHAGSLQTAVLEDENALKDLFEDSFLLFRPKIKVSGDFYWFKQISGFKVLLVSNCTGTGVSGGFLGMLGMSLVKEIFSTNKLLYPDKFLKLLDKKFDHSLRTRTLSAKLKDTMDVSVIIVDELKQKVYFSGANNDLIHTSSSGLNEYPGSKWAIGESSPDDKVKFKREVISYLPGEMIYLYTDGYAKQLNDNGKELGMESLNAQLKQVKDLDTEAQHRILTADLSEWQGTTMQTDDVLLIGIKLR</sequence>
<evidence type="ECO:0000259" key="9">
    <source>
        <dbReference type="Pfam" id="PF00909"/>
    </source>
</evidence>
<evidence type="ECO:0000256" key="6">
    <source>
        <dbReference type="ARBA" id="ARBA00023136"/>
    </source>
</evidence>
<feature type="transmembrane region" description="Helical" evidence="8">
    <location>
        <begin position="74"/>
        <end position="93"/>
    </location>
</feature>
<proteinExistence type="inferred from homology"/>
<dbReference type="PROSITE" id="PS01219">
    <property type="entry name" value="AMMONIUM_TRANSP"/>
    <property type="match status" value="1"/>
</dbReference>
<dbReference type="EMBL" id="JAOYOD010000001">
    <property type="protein sequence ID" value="MCV9388179.1"/>
    <property type="molecule type" value="Genomic_DNA"/>
</dbReference>
<dbReference type="InterPro" id="IPR036457">
    <property type="entry name" value="PPM-type-like_dom_sf"/>
</dbReference>
<evidence type="ECO:0000256" key="8">
    <source>
        <dbReference type="RuleBase" id="RU362002"/>
    </source>
</evidence>
<dbReference type="PANTHER" id="PTHR11730">
    <property type="entry name" value="AMMONIUM TRANSPORTER"/>
    <property type="match status" value="1"/>
</dbReference>
<organism evidence="11 12">
    <name type="scientific">Reichenbachiella ulvae</name>
    <dbReference type="NCBI Taxonomy" id="2980104"/>
    <lineage>
        <taxon>Bacteria</taxon>
        <taxon>Pseudomonadati</taxon>
        <taxon>Bacteroidota</taxon>
        <taxon>Cytophagia</taxon>
        <taxon>Cytophagales</taxon>
        <taxon>Reichenbachiellaceae</taxon>
        <taxon>Reichenbachiella</taxon>
    </lineage>
</organism>